<dbReference type="CDD" id="cd01918">
    <property type="entry name" value="HprK_C"/>
    <property type="match status" value="1"/>
</dbReference>
<dbReference type="InterPro" id="IPR027417">
    <property type="entry name" value="P-loop_NTPase"/>
</dbReference>
<name>A0ABY2WSL0_9RHOB</name>
<evidence type="ECO:0000313" key="2">
    <source>
        <dbReference type="EMBL" id="TMV03695.1"/>
    </source>
</evidence>
<feature type="domain" description="HPr kinase/phosphorylase C-terminal" evidence="1">
    <location>
        <begin position="15"/>
        <end position="89"/>
    </location>
</feature>
<keyword evidence="3" id="KW-1185">Reference proteome</keyword>
<gene>
    <name evidence="2" type="ORF">FGK63_18675</name>
</gene>
<dbReference type="Proteomes" id="UP001193035">
    <property type="component" value="Unassembled WGS sequence"/>
</dbReference>
<dbReference type="InterPro" id="IPR011104">
    <property type="entry name" value="Hpr_kin/Pase_C"/>
</dbReference>
<keyword evidence="2" id="KW-0418">Kinase</keyword>
<sequence length="156" mass="16169">MGAGALSEAEDLDTAIVHASCVAVAGKGLLIVGRSGSGKSSLALQMMALGAELVADDRVELSTEGEQVMARAPKAIAGLIEARGLGLLRAQPAGPVPLALVLDLDETETARLPAPRRKKVLRQSVPLLHAVDTPHFAAALVQILKMGRVDPEWPGT</sequence>
<dbReference type="Gene3D" id="3.40.50.300">
    <property type="entry name" value="P-loop containing nucleotide triphosphate hydrolases"/>
    <property type="match status" value="1"/>
</dbReference>
<evidence type="ECO:0000259" key="1">
    <source>
        <dbReference type="Pfam" id="PF07475"/>
    </source>
</evidence>
<evidence type="ECO:0000313" key="3">
    <source>
        <dbReference type="Proteomes" id="UP001193035"/>
    </source>
</evidence>
<protein>
    <submittedName>
        <fullName evidence="2">Serine kinase</fullName>
    </submittedName>
</protein>
<dbReference type="RefSeq" id="WP_138845136.1">
    <property type="nucleotide sequence ID" value="NZ_VCPD01000009.1"/>
</dbReference>
<dbReference type="EMBL" id="VCPD01000009">
    <property type="protein sequence ID" value="TMV03695.1"/>
    <property type="molecule type" value="Genomic_DNA"/>
</dbReference>
<accession>A0ABY2WSL0</accession>
<reference evidence="2 3" key="1">
    <citation type="submission" date="2019-05" db="EMBL/GenBank/DDBJ databases">
        <title>Ruegeria sp. nov., isolated from tidal flat.</title>
        <authorList>
            <person name="Kim W."/>
        </authorList>
    </citation>
    <scope>NUCLEOTIDE SEQUENCE [LARGE SCALE GENOMIC DNA]</scope>
    <source>
        <strain evidence="2 3">CAU 1488</strain>
    </source>
</reference>
<comment type="caution">
    <text evidence="2">The sequence shown here is derived from an EMBL/GenBank/DDBJ whole genome shotgun (WGS) entry which is preliminary data.</text>
</comment>
<keyword evidence="2" id="KW-0808">Transferase</keyword>
<proteinExistence type="predicted"/>
<dbReference type="SUPFAM" id="SSF53795">
    <property type="entry name" value="PEP carboxykinase-like"/>
    <property type="match status" value="1"/>
</dbReference>
<dbReference type="Pfam" id="PF07475">
    <property type="entry name" value="Hpr_kinase_C"/>
    <property type="match status" value="1"/>
</dbReference>
<dbReference type="GO" id="GO:0016301">
    <property type="term" value="F:kinase activity"/>
    <property type="evidence" value="ECO:0007669"/>
    <property type="project" value="UniProtKB-KW"/>
</dbReference>
<organism evidence="2 3">
    <name type="scientific">Ruegeria sediminis</name>
    <dbReference type="NCBI Taxonomy" id="2583820"/>
    <lineage>
        <taxon>Bacteria</taxon>
        <taxon>Pseudomonadati</taxon>
        <taxon>Pseudomonadota</taxon>
        <taxon>Alphaproteobacteria</taxon>
        <taxon>Rhodobacterales</taxon>
        <taxon>Roseobacteraceae</taxon>
        <taxon>Ruegeria</taxon>
    </lineage>
</organism>